<gene>
    <name evidence="3" type="ORF">BV898_19656</name>
</gene>
<reference evidence="4" key="1">
    <citation type="submission" date="2017-01" db="EMBL/GenBank/DDBJ databases">
        <title>Comparative genomics of anhydrobiosis in the tardigrade Hypsibius dujardini.</title>
        <authorList>
            <person name="Yoshida Y."/>
            <person name="Koutsovoulos G."/>
            <person name="Laetsch D."/>
            <person name="Stevens L."/>
            <person name="Kumar S."/>
            <person name="Horikawa D."/>
            <person name="Ishino K."/>
            <person name="Komine S."/>
            <person name="Tomita M."/>
            <person name="Blaxter M."/>
            <person name="Arakawa K."/>
        </authorList>
    </citation>
    <scope>NUCLEOTIDE SEQUENCE [LARGE SCALE GENOMIC DNA]</scope>
    <source>
        <strain evidence="4">Z151</strain>
    </source>
</reference>
<name>A0A9X6NJM4_HYPEX</name>
<organism evidence="3 4">
    <name type="scientific">Hypsibius exemplaris</name>
    <name type="common">Freshwater tardigrade</name>
    <dbReference type="NCBI Taxonomy" id="2072580"/>
    <lineage>
        <taxon>Eukaryota</taxon>
        <taxon>Metazoa</taxon>
        <taxon>Ecdysozoa</taxon>
        <taxon>Tardigrada</taxon>
        <taxon>Eutardigrada</taxon>
        <taxon>Parachela</taxon>
        <taxon>Hypsibioidea</taxon>
        <taxon>Hypsibiidae</taxon>
        <taxon>Hypsibius</taxon>
    </lineage>
</organism>
<dbReference type="EMBL" id="MTYJ01000615">
    <property type="protein sequence ID" value="OWA55270.1"/>
    <property type="molecule type" value="Genomic_DNA"/>
</dbReference>
<evidence type="ECO:0000256" key="2">
    <source>
        <dbReference type="SAM" id="SignalP"/>
    </source>
</evidence>
<dbReference type="Proteomes" id="UP000192578">
    <property type="component" value="Unassembled WGS sequence"/>
</dbReference>
<feature type="signal peptide" evidence="2">
    <location>
        <begin position="1"/>
        <end position="18"/>
    </location>
</feature>
<keyword evidence="1" id="KW-0472">Membrane</keyword>
<keyword evidence="4" id="KW-1185">Reference proteome</keyword>
<accession>A0A9X6NJM4</accession>
<keyword evidence="1" id="KW-1133">Transmembrane helix</keyword>
<evidence type="ECO:0000256" key="1">
    <source>
        <dbReference type="SAM" id="Phobius"/>
    </source>
</evidence>
<protein>
    <recommendedName>
        <fullName evidence="5">CUB domain-containing protein</fullName>
    </recommendedName>
</protein>
<evidence type="ECO:0000313" key="4">
    <source>
        <dbReference type="Proteomes" id="UP000192578"/>
    </source>
</evidence>
<sequence length="283" mass="31351">MKLLLFVTFTLSAQIATSNYVYYNTYDLTRFCNATLSLMGDGNRAGTLQMYTYPLSLPCTIKVSLATTYGSNKTRSKAIYFNVKDLSLYTSDYIDLNETRANTSQPGKRLKGGIQEFLSLPRSYGQYRTSFSSAPEFSITLSGARNGSSPQPYLVLDYNIVYELAYEDDSYCPSLGGFVDRPLRCETKDRVNCPTNFSNATMSLYNPVTSFNHSLYCEEVGRTTIRYRSSDDSSSGMSGGTTTGTVIGVLVAVGILFAVAYRYRKRSVPVRPPRPVGVAIIYG</sequence>
<evidence type="ECO:0000313" key="3">
    <source>
        <dbReference type="EMBL" id="OWA55270.1"/>
    </source>
</evidence>
<evidence type="ECO:0008006" key="5">
    <source>
        <dbReference type="Google" id="ProtNLM"/>
    </source>
</evidence>
<feature type="chain" id="PRO_5040823037" description="CUB domain-containing protein" evidence="2">
    <location>
        <begin position="19"/>
        <end position="283"/>
    </location>
</feature>
<keyword evidence="1" id="KW-0812">Transmembrane</keyword>
<keyword evidence="2" id="KW-0732">Signal</keyword>
<feature type="transmembrane region" description="Helical" evidence="1">
    <location>
        <begin position="243"/>
        <end position="261"/>
    </location>
</feature>
<dbReference type="AlphaFoldDB" id="A0A9X6NJM4"/>
<proteinExistence type="predicted"/>
<comment type="caution">
    <text evidence="3">The sequence shown here is derived from an EMBL/GenBank/DDBJ whole genome shotgun (WGS) entry which is preliminary data.</text>
</comment>